<dbReference type="PANTHER" id="PTHR46082">
    <property type="entry name" value="ATP/GTP-BINDING PROTEIN-RELATED"/>
    <property type="match status" value="1"/>
</dbReference>
<dbReference type="AlphaFoldDB" id="A0A9W9LKA4"/>
<comment type="caution">
    <text evidence="1">The sequence shown here is derived from an EMBL/GenBank/DDBJ whole genome shotgun (WGS) entry which is preliminary data.</text>
</comment>
<gene>
    <name evidence="1" type="ORF">N7492_006944</name>
</gene>
<dbReference type="InterPro" id="IPR053137">
    <property type="entry name" value="NLR-like"/>
</dbReference>
<reference evidence="1" key="2">
    <citation type="journal article" date="2023" name="IMA Fungus">
        <title>Comparative genomic study of the Penicillium genus elucidates a diverse pangenome and 15 lateral gene transfer events.</title>
        <authorList>
            <person name="Petersen C."/>
            <person name="Sorensen T."/>
            <person name="Nielsen M.R."/>
            <person name="Sondergaard T.E."/>
            <person name="Sorensen J.L."/>
            <person name="Fitzpatrick D.A."/>
            <person name="Frisvad J.C."/>
            <person name="Nielsen K.L."/>
        </authorList>
    </citation>
    <scope>NUCLEOTIDE SEQUENCE</scope>
    <source>
        <strain evidence="1">IBT 21917</strain>
    </source>
</reference>
<evidence type="ECO:0000313" key="1">
    <source>
        <dbReference type="EMBL" id="KAJ5161552.1"/>
    </source>
</evidence>
<dbReference type="OrthoDB" id="1577640at2759"/>
<organism evidence="1 2">
    <name type="scientific">Penicillium capsulatum</name>
    <dbReference type="NCBI Taxonomy" id="69766"/>
    <lineage>
        <taxon>Eukaryota</taxon>
        <taxon>Fungi</taxon>
        <taxon>Dikarya</taxon>
        <taxon>Ascomycota</taxon>
        <taxon>Pezizomycotina</taxon>
        <taxon>Eurotiomycetes</taxon>
        <taxon>Eurotiomycetidae</taxon>
        <taxon>Eurotiales</taxon>
        <taxon>Aspergillaceae</taxon>
        <taxon>Penicillium</taxon>
    </lineage>
</organism>
<dbReference type="Gene3D" id="3.40.50.1580">
    <property type="entry name" value="Nucleoside phosphorylase domain"/>
    <property type="match status" value="1"/>
</dbReference>
<dbReference type="GO" id="GO:0003824">
    <property type="term" value="F:catalytic activity"/>
    <property type="evidence" value="ECO:0007669"/>
    <property type="project" value="InterPro"/>
</dbReference>
<evidence type="ECO:0000313" key="2">
    <source>
        <dbReference type="Proteomes" id="UP001146351"/>
    </source>
</evidence>
<sequence length="104" mass="11283">MSPRKLNHDDYTVGWVCALYCGLDAARALLDEEDEPLKPAFHDASLYLLGRVGKHNVVITLTGAYGTNPATQAVTNLVRSFENVRFGLMVGIGGAVPPMPNLNR</sequence>
<keyword evidence="2" id="KW-1185">Reference proteome</keyword>
<dbReference type="EMBL" id="JAPQKO010000005">
    <property type="protein sequence ID" value="KAJ5161552.1"/>
    <property type="molecule type" value="Genomic_DNA"/>
</dbReference>
<evidence type="ECO:0008006" key="3">
    <source>
        <dbReference type="Google" id="ProtNLM"/>
    </source>
</evidence>
<reference evidence="1" key="1">
    <citation type="submission" date="2022-11" db="EMBL/GenBank/DDBJ databases">
        <authorList>
            <person name="Petersen C."/>
        </authorList>
    </citation>
    <scope>NUCLEOTIDE SEQUENCE</scope>
    <source>
        <strain evidence="1">IBT 21917</strain>
    </source>
</reference>
<dbReference type="GO" id="GO:0009116">
    <property type="term" value="P:nucleoside metabolic process"/>
    <property type="evidence" value="ECO:0007669"/>
    <property type="project" value="InterPro"/>
</dbReference>
<protein>
    <recommendedName>
        <fullName evidence="3">Nucleoside phosphorylase domain-containing protein</fullName>
    </recommendedName>
</protein>
<proteinExistence type="predicted"/>
<name>A0A9W9LKA4_9EURO</name>
<dbReference type="Proteomes" id="UP001146351">
    <property type="component" value="Unassembled WGS sequence"/>
</dbReference>
<accession>A0A9W9LKA4</accession>
<dbReference type="PANTHER" id="PTHR46082:SF11">
    <property type="entry name" value="AAA+ ATPASE DOMAIN-CONTAINING PROTEIN-RELATED"/>
    <property type="match status" value="1"/>
</dbReference>
<dbReference type="SUPFAM" id="SSF53167">
    <property type="entry name" value="Purine and uridine phosphorylases"/>
    <property type="match status" value="1"/>
</dbReference>
<dbReference type="InterPro" id="IPR035994">
    <property type="entry name" value="Nucleoside_phosphorylase_sf"/>
</dbReference>